<evidence type="ECO:0000256" key="1">
    <source>
        <dbReference type="ARBA" id="ARBA00011073"/>
    </source>
</evidence>
<dbReference type="InterPro" id="IPR036852">
    <property type="entry name" value="Peptidase_S8/S53_dom_sf"/>
</dbReference>
<keyword evidence="10" id="KW-1185">Reference proteome</keyword>
<dbReference type="InterPro" id="IPR057032">
    <property type="entry name" value="MBTPS1_4th"/>
</dbReference>
<reference evidence="9 10" key="1">
    <citation type="submission" date="2018-08" db="EMBL/GenBank/DDBJ databases">
        <title>Aphanomyces genome sequencing and annotation.</title>
        <authorList>
            <person name="Minardi D."/>
            <person name="Oidtmann B."/>
            <person name="Van Der Giezen M."/>
            <person name="Studholme D.J."/>
        </authorList>
    </citation>
    <scope>NUCLEOTIDE SEQUENCE [LARGE SCALE GENOMIC DNA]</scope>
    <source>
        <strain evidence="9 10">NJM0002</strain>
    </source>
</reference>
<evidence type="ECO:0000256" key="6">
    <source>
        <dbReference type="PROSITE-ProRule" id="PRU01240"/>
    </source>
</evidence>
<feature type="domain" description="Peptidase S8/S53" evidence="7">
    <location>
        <begin position="26"/>
        <end position="170"/>
    </location>
</feature>
<dbReference type="Proteomes" id="UP000285060">
    <property type="component" value="Unassembled WGS sequence"/>
</dbReference>
<evidence type="ECO:0000259" key="8">
    <source>
        <dbReference type="Pfam" id="PF23090"/>
    </source>
</evidence>
<protein>
    <recommendedName>
        <fullName evidence="5">subtilisin</fullName>
        <ecNumber evidence="5">3.4.21.62</ecNumber>
    </recommendedName>
</protein>
<evidence type="ECO:0000256" key="5">
    <source>
        <dbReference type="ARBA" id="ARBA00023619"/>
    </source>
</evidence>
<evidence type="ECO:0000259" key="7">
    <source>
        <dbReference type="Pfam" id="PF00082"/>
    </source>
</evidence>
<evidence type="ECO:0000313" key="10">
    <source>
        <dbReference type="Proteomes" id="UP000285060"/>
    </source>
</evidence>
<accession>A0A3R6V4F7</accession>
<dbReference type="PANTHER" id="PTHR43806">
    <property type="entry name" value="PEPTIDASE S8"/>
    <property type="match status" value="1"/>
</dbReference>
<dbReference type="PROSITE" id="PS00137">
    <property type="entry name" value="SUBTILASE_HIS"/>
    <property type="match status" value="1"/>
</dbReference>
<evidence type="ECO:0000313" key="9">
    <source>
        <dbReference type="EMBL" id="RHY23300.1"/>
    </source>
</evidence>
<evidence type="ECO:0000256" key="3">
    <source>
        <dbReference type="ARBA" id="ARBA00022825"/>
    </source>
</evidence>
<proteinExistence type="inferred from homology"/>
<dbReference type="PROSITE" id="PS51892">
    <property type="entry name" value="SUBTILASE"/>
    <property type="match status" value="1"/>
</dbReference>
<dbReference type="EC" id="3.4.21.62" evidence="5"/>
<feature type="domain" description="MBTPS1 fourth" evidence="8">
    <location>
        <begin position="180"/>
        <end position="337"/>
    </location>
</feature>
<name>A0A3R6V4F7_9STRA</name>
<dbReference type="GO" id="GO:0005794">
    <property type="term" value="C:Golgi apparatus"/>
    <property type="evidence" value="ECO:0007669"/>
    <property type="project" value="TreeGrafter"/>
</dbReference>
<feature type="non-terminal residue" evidence="9">
    <location>
        <position position="1"/>
    </location>
</feature>
<dbReference type="PANTHER" id="PTHR43806:SF7">
    <property type="entry name" value="MEMBRANE-BOUND TRANSCRIPTION FACTOR SITE-1 PROTEASE"/>
    <property type="match status" value="1"/>
</dbReference>
<comment type="caution">
    <text evidence="9">The sequence shown here is derived from an EMBL/GenBank/DDBJ whole genome shotgun (WGS) entry which is preliminary data.</text>
</comment>
<dbReference type="GO" id="GO:0004252">
    <property type="term" value="F:serine-type endopeptidase activity"/>
    <property type="evidence" value="ECO:0007669"/>
    <property type="project" value="UniProtKB-EC"/>
</dbReference>
<keyword evidence="2" id="KW-0645">Protease</keyword>
<keyword evidence="3" id="KW-0720">Serine protease</keyword>
<gene>
    <name evidence="9" type="ORF">DYB32_009245</name>
</gene>
<dbReference type="EMBL" id="QUSY01001870">
    <property type="protein sequence ID" value="RHY23300.1"/>
    <property type="molecule type" value="Genomic_DNA"/>
</dbReference>
<dbReference type="InterPro" id="IPR000209">
    <property type="entry name" value="Peptidase_S8/S53_dom"/>
</dbReference>
<comment type="caution">
    <text evidence="6">Lacks conserved residue(s) required for the propagation of feature annotation.</text>
</comment>
<evidence type="ECO:0000256" key="2">
    <source>
        <dbReference type="ARBA" id="ARBA00022670"/>
    </source>
</evidence>
<keyword evidence="3" id="KW-0378">Hydrolase</keyword>
<dbReference type="Gene3D" id="3.40.50.200">
    <property type="entry name" value="Peptidase S8/S53 domain"/>
    <property type="match status" value="1"/>
</dbReference>
<dbReference type="AlphaFoldDB" id="A0A3R6V4F7"/>
<dbReference type="InterPro" id="IPR050131">
    <property type="entry name" value="Peptidase_S8_subtilisin-like"/>
</dbReference>
<dbReference type="Pfam" id="PF00082">
    <property type="entry name" value="Peptidase_S8"/>
    <property type="match status" value="1"/>
</dbReference>
<comment type="catalytic activity">
    <reaction evidence="4">
        <text>Hydrolysis of proteins with broad specificity for peptide bonds, and a preference for a large uncharged residue in P1. Hydrolyzes peptide amides.</text>
        <dbReference type="EC" id="3.4.21.62"/>
    </reaction>
</comment>
<dbReference type="SUPFAM" id="SSF52743">
    <property type="entry name" value="Subtilisin-like"/>
    <property type="match status" value="1"/>
</dbReference>
<sequence length="454" mass="48357">FDTGLDPDSARRHFRHVDDIINWTDEPVLRDSDGHGSFVAGVVGSVHRACPGIAPDASLVSFRVFTTSSASYTSWLLDALNYAMYLGVDVLNFSFGGPDFHDTPFMDKIHECAASGIVVVSAVGNGGPQYGTLTNPADQIDVFGIGGLGSTPSMHIYEQGAGSLDVNAASGDTGAAATSTGDHAHTNFGDFFHRLVVQHKLYVEVLTTDYSCVDDLSVYGLLLVVDPEEPWFPTEVALVHAAMRSSDLSMFVIADWYSPTVLTSMSFWDANTLSTWLPVTGGANIPAINTFLAAFRIRLSHRAWSNPGIMYLSGSAIVDLPDLGFVLWANVTQDSTGPTGLSPRRIASFESVKSANNAAVPPNDSQKMAVAALVPLQGANAGRSDAKATCEGWIDGLIEYALRGKLPVGVEAVNNLHVREDVDHDAADIRAQTLLAKYSKVLGHAPACPNVAFG</sequence>
<dbReference type="Pfam" id="PF23090">
    <property type="entry name" value="MBTPS1_4th"/>
    <property type="match status" value="1"/>
</dbReference>
<comment type="similarity">
    <text evidence="1 6">Belongs to the peptidase S8 family.</text>
</comment>
<dbReference type="InterPro" id="IPR022398">
    <property type="entry name" value="Peptidase_S8_His-AS"/>
</dbReference>
<dbReference type="GO" id="GO:0006508">
    <property type="term" value="P:proteolysis"/>
    <property type="evidence" value="ECO:0007669"/>
    <property type="project" value="UniProtKB-KW"/>
</dbReference>
<dbReference type="VEuPathDB" id="FungiDB:H310_12437"/>
<organism evidence="9 10">
    <name type="scientific">Aphanomyces invadans</name>
    <dbReference type="NCBI Taxonomy" id="157072"/>
    <lineage>
        <taxon>Eukaryota</taxon>
        <taxon>Sar</taxon>
        <taxon>Stramenopiles</taxon>
        <taxon>Oomycota</taxon>
        <taxon>Saprolegniomycetes</taxon>
        <taxon>Saprolegniales</taxon>
        <taxon>Verrucalvaceae</taxon>
        <taxon>Aphanomyces</taxon>
    </lineage>
</organism>
<evidence type="ECO:0000256" key="4">
    <source>
        <dbReference type="ARBA" id="ARBA00023529"/>
    </source>
</evidence>